<dbReference type="PANTHER" id="PTHR35894">
    <property type="entry name" value="GENERAL SECRETION PATHWAY PROTEIN A-RELATED"/>
    <property type="match status" value="1"/>
</dbReference>
<dbReference type="InterPro" id="IPR036733">
    <property type="entry name" value="B_transposit_C_sf"/>
</dbReference>
<dbReference type="GO" id="GO:0003677">
    <property type="term" value="F:DNA binding"/>
    <property type="evidence" value="ECO:0007669"/>
    <property type="project" value="InterPro"/>
</dbReference>
<dbReference type="PANTHER" id="PTHR35894:SF5">
    <property type="entry name" value="MU-LIKE PROPHAGE FLUMU DNA TRANSPOSITION PROTEIN B"/>
    <property type="match status" value="1"/>
</dbReference>
<dbReference type="Gene3D" id="1.10.260.40">
    <property type="entry name" value="lambda repressor-like DNA-binding domains"/>
    <property type="match status" value="1"/>
</dbReference>
<dbReference type="Gene3D" id="3.40.50.300">
    <property type="entry name" value="P-loop containing nucleotide triphosphate hydrolases"/>
    <property type="match status" value="1"/>
</dbReference>
<dbReference type="SUPFAM" id="SSF52540">
    <property type="entry name" value="P-loop containing nucleoside triphosphate hydrolases"/>
    <property type="match status" value="1"/>
</dbReference>
<protein>
    <submittedName>
        <fullName evidence="2">AAA family ATPase</fullName>
    </submittedName>
</protein>
<dbReference type="InterPro" id="IPR049945">
    <property type="entry name" value="AAA_22"/>
</dbReference>
<dbReference type="SMART" id="SM00382">
    <property type="entry name" value="AAA"/>
    <property type="match status" value="1"/>
</dbReference>
<dbReference type="InterPro" id="IPR027417">
    <property type="entry name" value="P-loop_NTPase"/>
</dbReference>
<dbReference type="Pfam" id="PF13401">
    <property type="entry name" value="AAA_22"/>
    <property type="match status" value="1"/>
</dbReference>
<feature type="domain" description="AAA+ ATPase" evidence="1">
    <location>
        <begin position="106"/>
        <end position="242"/>
    </location>
</feature>
<gene>
    <name evidence="2" type="ORF">LMG32879_001258</name>
</gene>
<reference evidence="2" key="1">
    <citation type="submission" date="2023-03" db="EMBL/GenBank/DDBJ databases">
        <authorList>
            <person name="Cleenwerck I."/>
        </authorList>
    </citation>
    <scope>NUCLEOTIDE SEQUENCE</scope>
    <source>
        <strain evidence="2">LMG 32879</strain>
    </source>
</reference>
<evidence type="ECO:0000313" key="2">
    <source>
        <dbReference type="EMBL" id="CAI9120426.1"/>
    </source>
</evidence>
<evidence type="ECO:0000259" key="1">
    <source>
        <dbReference type="SMART" id="SM00382"/>
    </source>
</evidence>
<dbReference type="CDD" id="cd00009">
    <property type="entry name" value="AAA"/>
    <property type="match status" value="1"/>
</dbReference>
<dbReference type="AlphaFoldDB" id="A0AA35V625"/>
<name>A0AA35V625_9PROT</name>
<organism evidence="2 3">
    <name type="scientific">Brytella acorum</name>
    <dbReference type="NCBI Taxonomy" id="2959299"/>
    <lineage>
        <taxon>Bacteria</taxon>
        <taxon>Pseudomonadati</taxon>
        <taxon>Pseudomonadota</taxon>
        <taxon>Alphaproteobacteria</taxon>
        <taxon>Acetobacterales</taxon>
        <taxon>Acetobacteraceae</taxon>
        <taxon>Brytella</taxon>
    </lineage>
</organism>
<keyword evidence="3" id="KW-1185">Reference proteome</keyword>
<dbReference type="InterPro" id="IPR003593">
    <property type="entry name" value="AAA+_ATPase"/>
</dbReference>
<dbReference type="RefSeq" id="WP_289840552.1">
    <property type="nucleotide sequence ID" value="NZ_CATKSH010000006.1"/>
</dbReference>
<dbReference type="EMBL" id="CATKSH010000006">
    <property type="protein sequence ID" value="CAI9120426.1"/>
    <property type="molecule type" value="Genomic_DNA"/>
</dbReference>
<evidence type="ECO:0000313" key="3">
    <source>
        <dbReference type="Proteomes" id="UP001176960"/>
    </source>
</evidence>
<sequence length="311" mass="33469">MLEHSQAPNTGIAALRTRNTMAENTESPKPDVADIRARVNQIIEERAFRKALVARESGISSAALSRFLMDRYDGDNVPAILTIGHEFVDTTSSGRIMTGLRFTQATRSLVMIHGEPGVGKTITLKEYKQKGASVWLVTMSPDTSSKVPMLQEIGITLGLPVKGGAADIRRAIVARVVKTGGILLVDEAQHLDKGAIEELRRIFDEGEIGLVVCGNANLKAKVETSDNFNSRIGMKVRLTRPSQSDVSKLSAQYDLVDPDALDFLSGIAQLPGGLRCVVKTIQLALMSAVGNGTSLSQQDLASAWSTLALED</sequence>
<dbReference type="Gene3D" id="1.10.1180.10">
    <property type="entry name" value="B transposition protein, C-terminal domain"/>
    <property type="match status" value="1"/>
</dbReference>
<dbReference type="InterPro" id="IPR052026">
    <property type="entry name" value="ExeA_AAA_ATPase_DNA-bind"/>
</dbReference>
<dbReference type="GO" id="GO:0016887">
    <property type="term" value="F:ATP hydrolysis activity"/>
    <property type="evidence" value="ECO:0007669"/>
    <property type="project" value="InterPro"/>
</dbReference>
<accession>A0AA35V625</accession>
<dbReference type="InterPro" id="IPR010982">
    <property type="entry name" value="Lambda_DNA-bd_dom_sf"/>
</dbReference>
<dbReference type="Proteomes" id="UP001176960">
    <property type="component" value="Unassembled WGS sequence"/>
</dbReference>
<proteinExistence type="predicted"/>
<comment type="caution">
    <text evidence="2">The sequence shown here is derived from an EMBL/GenBank/DDBJ whole genome shotgun (WGS) entry which is preliminary data.</text>
</comment>
<dbReference type="GO" id="GO:0006313">
    <property type="term" value="P:DNA transposition"/>
    <property type="evidence" value="ECO:0007669"/>
    <property type="project" value="InterPro"/>
</dbReference>
<dbReference type="InterPro" id="IPR009084">
    <property type="entry name" value="B_transpositn_C"/>
</dbReference>
<dbReference type="Pfam" id="PF09077">
    <property type="entry name" value="Phage-MuB_C"/>
    <property type="match status" value="1"/>
</dbReference>